<evidence type="ECO:0000256" key="3">
    <source>
        <dbReference type="SAM" id="Phobius"/>
    </source>
</evidence>
<feature type="compositionally biased region" description="Pro residues" evidence="2">
    <location>
        <begin position="50"/>
        <end position="67"/>
    </location>
</feature>
<keyword evidence="3" id="KW-0472">Membrane</keyword>
<gene>
    <name evidence="4" type="ORF">A3D03_02390</name>
</gene>
<reference evidence="4 5" key="1">
    <citation type="journal article" date="2016" name="Nat. Commun.">
        <title>Thousands of microbial genomes shed light on interconnected biogeochemical processes in an aquifer system.</title>
        <authorList>
            <person name="Anantharaman K."/>
            <person name="Brown C.T."/>
            <person name="Hug L.A."/>
            <person name="Sharon I."/>
            <person name="Castelle C.J."/>
            <person name="Probst A.J."/>
            <person name="Thomas B.C."/>
            <person name="Singh A."/>
            <person name="Wilkins M.J."/>
            <person name="Karaoz U."/>
            <person name="Brodie E.L."/>
            <person name="Williams K.H."/>
            <person name="Hubbard S.S."/>
            <person name="Banfield J.F."/>
        </authorList>
    </citation>
    <scope>NUCLEOTIDE SEQUENCE [LARGE SCALE GENOMIC DNA]</scope>
</reference>
<keyword evidence="1" id="KW-0175">Coiled coil</keyword>
<evidence type="ECO:0000313" key="5">
    <source>
        <dbReference type="Proteomes" id="UP000177092"/>
    </source>
</evidence>
<organism evidence="4 5">
    <name type="scientific">Candidatus Gottesmanbacteria bacterium RIFCSPHIGHO2_02_FULL_40_13</name>
    <dbReference type="NCBI Taxonomy" id="1798384"/>
    <lineage>
        <taxon>Bacteria</taxon>
        <taxon>Candidatus Gottesmaniibacteriota</taxon>
    </lineage>
</organism>
<accession>A0A1F6A9X8</accession>
<name>A0A1F6A9X8_9BACT</name>
<feature type="transmembrane region" description="Helical" evidence="3">
    <location>
        <begin position="751"/>
        <end position="770"/>
    </location>
</feature>
<feature type="compositionally biased region" description="Low complexity" evidence="2">
    <location>
        <begin position="614"/>
        <end position="623"/>
    </location>
</feature>
<keyword evidence="3" id="KW-0812">Transmembrane</keyword>
<dbReference type="AlphaFoldDB" id="A0A1F6A9X8"/>
<keyword evidence="3" id="KW-1133">Transmembrane helix</keyword>
<comment type="caution">
    <text evidence="4">The sequence shown here is derived from an EMBL/GenBank/DDBJ whole genome shotgun (WGS) entry which is preliminary data.</text>
</comment>
<feature type="coiled-coil region" evidence="1">
    <location>
        <begin position="172"/>
        <end position="199"/>
    </location>
</feature>
<dbReference type="STRING" id="1798384.A3D03_02390"/>
<feature type="compositionally biased region" description="Polar residues" evidence="2">
    <location>
        <begin position="644"/>
        <end position="672"/>
    </location>
</feature>
<sequence length="790" mass="83142">MYKFKKFISLVLIYTLISLRVFSGISLVLAVDGVPGVPPPPGSSTFSTLPRPPSNPPPPSNAPPPTVPSIDSNTATIAPPRTSAVAPTTPPLPTEGTLPTSQVEPTAATLDNLSNLSGSDPDNSSGNSSNSDNGTNTNNSNSSASSNDTSSSSSVNDPANIGTGYGSQNYSGEELNKKLEVMNQNLADMQNKIDQMSLTGFNFADLNTLSGQVFSGDALASLNLLNKLNSNMTGEGSFAVYNIYGNYLNDLIFKLGSNNVTDSFDSATSTVSKNAVTGALSDNTATSNNTFTVKEANGNDALLNNDINLQAVSGGNSASTNTGNGVIKTGDATAIGNIVNLANSNINTAEWLLGVVNIYGTMLGNILLPPESNTTSNVTAPAILTANTNTGALSDNVATFQSDSNTNIENSNTANITSNLDTMANTGDNTSSFNTGGGLISTGKTDVSVSNTTIANKNDVNDEGTVWMIIVNEAGKWVGHIIGAPYDSNYASNSLGATQTTVNNTPYYTDTFNTSTGALSQNDASYSQTDNTDITNANSAAIVNNITANADSGKNTASSNTGAGIIDTGNAKVALNLVNVANTNVTAKKFIAVIVNILGEFLGNIIPPNYQTANTTTNSTSEAGQNINPTPTSTNPHIGGVENFVSQPTPTPEAQNETNTYADNSNYQSTPANNQASENIYEKYYEALNKINNYKKIMSQKKNNNTYTQAVNHVEDQTRNRQIFRGIYLSDTFAKATETTFAGMLFGGAKINVTGSWLAIVPFGILIYLLRRRKKFNFTKYLNLFLEVIL</sequence>
<evidence type="ECO:0000256" key="1">
    <source>
        <dbReference type="SAM" id="Coils"/>
    </source>
</evidence>
<feature type="region of interest" description="Disordered" evidence="2">
    <location>
        <begin position="614"/>
        <end position="672"/>
    </location>
</feature>
<feature type="compositionally biased region" description="Polar residues" evidence="2">
    <location>
        <begin position="624"/>
        <end position="636"/>
    </location>
</feature>
<proteinExistence type="predicted"/>
<protein>
    <submittedName>
        <fullName evidence="4">Uncharacterized protein</fullName>
    </submittedName>
</protein>
<feature type="region of interest" description="Disordered" evidence="2">
    <location>
        <begin position="39"/>
        <end position="169"/>
    </location>
</feature>
<feature type="compositionally biased region" description="Low complexity" evidence="2">
    <location>
        <begin position="110"/>
        <end position="160"/>
    </location>
</feature>
<dbReference type="Proteomes" id="UP000177092">
    <property type="component" value="Unassembled WGS sequence"/>
</dbReference>
<evidence type="ECO:0000256" key="2">
    <source>
        <dbReference type="SAM" id="MobiDB-lite"/>
    </source>
</evidence>
<evidence type="ECO:0000313" key="4">
    <source>
        <dbReference type="EMBL" id="OGG21545.1"/>
    </source>
</evidence>
<dbReference type="EMBL" id="MFJN01000020">
    <property type="protein sequence ID" value="OGG21545.1"/>
    <property type="molecule type" value="Genomic_DNA"/>
</dbReference>